<dbReference type="PANTHER" id="PTHR12526">
    <property type="entry name" value="GLYCOSYLTRANSFERASE"/>
    <property type="match status" value="1"/>
</dbReference>
<dbReference type="InterPro" id="IPR028098">
    <property type="entry name" value="Glyco_trans_4-like_N"/>
</dbReference>
<dbReference type="eggNOG" id="COG0438">
    <property type="taxonomic scope" value="Bacteria"/>
</dbReference>
<dbReference type="HOGENOM" id="CLU_755973_0_0_0"/>
<keyword evidence="5" id="KW-1185">Reference proteome</keyword>
<dbReference type="Pfam" id="PF13439">
    <property type="entry name" value="Glyco_transf_4"/>
    <property type="match status" value="1"/>
</dbReference>
<proteinExistence type="predicted"/>
<evidence type="ECO:0000313" key="4">
    <source>
        <dbReference type="EMBL" id="EAU55495.1"/>
    </source>
</evidence>
<dbReference type="OrthoDB" id="433681at2"/>
<keyword evidence="2" id="KW-0808">Transferase</keyword>
<dbReference type="CDD" id="cd03801">
    <property type="entry name" value="GT4_PimA-like"/>
    <property type="match status" value="1"/>
</dbReference>
<organism evidence="4 5">
    <name type="scientific">Mariprofundus ferrooxydans PV-1</name>
    <dbReference type="NCBI Taxonomy" id="314345"/>
    <lineage>
        <taxon>Bacteria</taxon>
        <taxon>Pseudomonadati</taxon>
        <taxon>Pseudomonadota</taxon>
        <taxon>Candidatius Mariprofundia</taxon>
        <taxon>Mariprofundales</taxon>
        <taxon>Mariprofundaceae</taxon>
        <taxon>Mariprofundus</taxon>
    </lineage>
</organism>
<dbReference type="RefSeq" id="WP_009850514.1">
    <property type="nucleotide sequence ID" value="NZ_DS022295.1"/>
</dbReference>
<name>Q0F2Q5_9PROT</name>
<dbReference type="AlphaFoldDB" id="Q0F2Q5"/>
<dbReference type="Gene3D" id="3.40.50.2000">
    <property type="entry name" value="Glycogen Phosphorylase B"/>
    <property type="match status" value="2"/>
</dbReference>
<dbReference type="Pfam" id="PF13692">
    <property type="entry name" value="Glyco_trans_1_4"/>
    <property type="match status" value="1"/>
</dbReference>
<evidence type="ECO:0000256" key="2">
    <source>
        <dbReference type="ARBA" id="ARBA00022679"/>
    </source>
</evidence>
<dbReference type="PANTHER" id="PTHR12526:SF510">
    <property type="entry name" value="D-INOSITOL 3-PHOSPHATE GLYCOSYLTRANSFERASE"/>
    <property type="match status" value="1"/>
</dbReference>
<reference evidence="4 5" key="1">
    <citation type="submission" date="2006-09" db="EMBL/GenBank/DDBJ databases">
        <authorList>
            <person name="Emerson D."/>
            <person name="Ferriera S."/>
            <person name="Johnson J."/>
            <person name="Kravitz S."/>
            <person name="Halpern A."/>
            <person name="Remington K."/>
            <person name="Beeson K."/>
            <person name="Tran B."/>
            <person name="Rogers Y.-H."/>
            <person name="Friedman R."/>
            <person name="Venter J.C."/>
        </authorList>
    </citation>
    <scope>NUCLEOTIDE SEQUENCE [LARGE SCALE GENOMIC DNA]</scope>
    <source>
        <strain evidence="4 5">PV-1</strain>
    </source>
</reference>
<dbReference type="GO" id="GO:0016757">
    <property type="term" value="F:glycosyltransferase activity"/>
    <property type="evidence" value="ECO:0007669"/>
    <property type="project" value="UniProtKB-KW"/>
</dbReference>
<evidence type="ECO:0000259" key="3">
    <source>
        <dbReference type="Pfam" id="PF13439"/>
    </source>
</evidence>
<evidence type="ECO:0000256" key="1">
    <source>
        <dbReference type="ARBA" id="ARBA00022676"/>
    </source>
</evidence>
<accession>Q0F2Q5</accession>
<gene>
    <name evidence="4" type="ORF">SPV1_01067</name>
</gene>
<keyword evidence="1" id="KW-0328">Glycosyltransferase</keyword>
<dbReference type="InParanoid" id="Q0F2Q5"/>
<evidence type="ECO:0000313" key="5">
    <source>
        <dbReference type="Proteomes" id="UP000005297"/>
    </source>
</evidence>
<comment type="caution">
    <text evidence="4">The sequence shown here is derived from an EMBL/GenBank/DDBJ whole genome shotgun (WGS) entry which is preliminary data.</text>
</comment>
<sequence>MNNDQSLNLLYIVRRYGPVGGMERYVWELTREIADMGHRVLVLCESIHADAPPAGVVCIELGEVRKKPRWLAHLRFSHRVSRWLSAHPDAAHIIHSHERTAVHHVTTFHGPPFASVRDKPLWKRCSPRIYANLWLEHREVCAKQVQVVIPNSPMIGTALKHYYPCIGSRLSRAVAPGVGNIPIRPARPLPEQGGIIGFIGKEWQRKGLERAAAIVKAVRKVRPDVEFIVAGPDTPTIEHLFADWHGGYRLLGETDSTPLYAGFDLLLHPARQEPYGMVIAEARAAGVPVLVSDNCGIADELDEASVLPLSAEDDVWVSACLNLLGNNRKPEIRSWHTVAEEQVYIYRQIKPEALPPQA</sequence>
<dbReference type="SUPFAM" id="SSF53756">
    <property type="entry name" value="UDP-Glycosyltransferase/glycogen phosphorylase"/>
    <property type="match status" value="1"/>
</dbReference>
<protein>
    <submittedName>
        <fullName evidence="4">Lipopolysaccharide core biosynthesis protein</fullName>
    </submittedName>
</protein>
<dbReference type="EMBL" id="AATS01000002">
    <property type="protein sequence ID" value="EAU55495.1"/>
    <property type="molecule type" value="Genomic_DNA"/>
</dbReference>
<dbReference type="FunCoup" id="Q0F2Q5">
    <property type="interactions" value="68"/>
</dbReference>
<dbReference type="STRING" id="314344.AL013_01965"/>
<dbReference type="Proteomes" id="UP000005297">
    <property type="component" value="Unassembled WGS sequence"/>
</dbReference>
<feature type="domain" description="Glycosyltransferase subfamily 4-like N-terminal" evidence="3">
    <location>
        <begin position="19"/>
        <end position="166"/>
    </location>
</feature>